<dbReference type="InterPro" id="IPR001810">
    <property type="entry name" value="F-box_dom"/>
</dbReference>
<gene>
    <name evidence="2" type="ORF">GFSPODELE1_LOCUS8863</name>
</gene>
<dbReference type="PANTHER" id="PTHR38926:SF5">
    <property type="entry name" value="F-BOX AND LEUCINE-RICH REPEAT PROTEIN 6"/>
    <property type="match status" value="1"/>
</dbReference>
<reference evidence="3" key="1">
    <citation type="submission" date="2024-04" db="EMBL/GenBank/DDBJ databases">
        <authorList>
            <person name="Shaw F."/>
            <person name="Minotto A."/>
        </authorList>
    </citation>
    <scope>NUCLEOTIDE SEQUENCE [LARGE SCALE GENOMIC DNA]</scope>
</reference>
<accession>A0ABP1DZ75</accession>
<evidence type="ECO:0000313" key="3">
    <source>
        <dbReference type="Proteomes" id="UP001497453"/>
    </source>
</evidence>
<protein>
    <recommendedName>
        <fullName evidence="1">F-box domain-containing protein</fullName>
    </recommendedName>
</protein>
<feature type="domain" description="F-box" evidence="1">
    <location>
        <begin position="72"/>
        <end position="119"/>
    </location>
</feature>
<dbReference type="SUPFAM" id="SSF52047">
    <property type="entry name" value="RNI-like"/>
    <property type="match status" value="1"/>
</dbReference>
<keyword evidence="3" id="KW-1185">Reference proteome</keyword>
<dbReference type="Proteomes" id="UP001497453">
    <property type="component" value="Chromosome 7"/>
</dbReference>
<dbReference type="InterPro" id="IPR032675">
    <property type="entry name" value="LRR_dom_sf"/>
</dbReference>
<dbReference type="Pfam" id="PF12937">
    <property type="entry name" value="F-box-like"/>
    <property type="match status" value="1"/>
</dbReference>
<proteinExistence type="predicted"/>
<dbReference type="PANTHER" id="PTHR38926">
    <property type="entry name" value="F-BOX DOMAIN CONTAINING PROTEIN, EXPRESSED"/>
    <property type="match status" value="1"/>
</dbReference>
<sequence length="564" mass="64413">MPFTLRRSKRKELVFSRSLVEAVKSKIFVPNKKDSYVCEWHSDTDVLIQGKLRTYPCSDRSPTLRRQRSRYSHLPAELLAYIFILGAQDDPLFPITITHVCRSWRALALQTPSLWRIVSLDNRLRLWNEYIRRSRACTLDIRLVPQSRKNNGSSSPDPRSRAHGRYYLAAQSVQNYLHCAAPHISRWRSLEIEFQHYAPYLWNGALSACCGYGPSSYAPQLESLTLINPNNDDTNEFTLFGGYAPKLRRVTLNGIRLTWLPDVFANLSALDYTHHGFTRGRDAAAELLYMLQISNRLRQLKVSIPSRAGAHSSFPFRFPAEDSVLLAHLTELSIIIEDTNLPSALIQFIAHVSIPNIHTLHLMVKPTTNDTRPSRAGQSDISTRLRQFLKALPRLYTLRRLELEYAWLSDPRFIFMLLHVVPSLTHLTLRGPHITNSPLFELCDILRARYRSSSKYPLILDVLELDRCEHVTAGALVDVVKHNLDAGTGRRPGMCVRAVHVKDCVGVDVLALRRLKSNPSGVRLRVWRKGEEVDFGTLNAKATAAKRHRYHQTTEDSYVSLSTY</sequence>
<dbReference type="Gene3D" id="3.80.10.10">
    <property type="entry name" value="Ribonuclease Inhibitor"/>
    <property type="match status" value="1"/>
</dbReference>
<evidence type="ECO:0000259" key="1">
    <source>
        <dbReference type="Pfam" id="PF12937"/>
    </source>
</evidence>
<evidence type="ECO:0000313" key="2">
    <source>
        <dbReference type="EMBL" id="CAL1712522.1"/>
    </source>
</evidence>
<name>A0ABP1DZ75_9APHY</name>
<organism evidence="2 3">
    <name type="scientific">Somion occarium</name>
    <dbReference type="NCBI Taxonomy" id="3059160"/>
    <lineage>
        <taxon>Eukaryota</taxon>
        <taxon>Fungi</taxon>
        <taxon>Dikarya</taxon>
        <taxon>Basidiomycota</taxon>
        <taxon>Agaricomycotina</taxon>
        <taxon>Agaricomycetes</taxon>
        <taxon>Polyporales</taxon>
        <taxon>Cerrenaceae</taxon>
        <taxon>Somion</taxon>
    </lineage>
</organism>
<dbReference type="EMBL" id="OZ037950">
    <property type="protein sequence ID" value="CAL1712522.1"/>
    <property type="molecule type" value="Genomic_DNA"/>
</dbReference>
<dbReference type="Gene3D" id="1.20.1280.50">
    <property type="match status" value="1"/>
</dbReference>